<dbReference type="Pfam" id="PF00270">
    <property type="entry name" value="DEAD"/>
    <property type="match status" value="1"/>
</dbReference>
<evidence type="ECO:0000313" key="5">
    <source>
        <dbReference type="Proteomes" id="UP000800082"/>
    </source>
</evidence>
<protein>
    <recommendedName>
        <fullName evidence="3">DEAD/DEAH-box helicase domain-containing protein</fullName>
    </recommendedName>
</protein>
<organism evidence="4 5">
    <name type="scientific">Didymella exigua CBS 183.55</name>
    <dbReference type="NCBI Taxonomy" id="1150837"/>
    <lineage>
        <taxon>Eukaryota</taxon>
        <taxon>Fungi</taxon>
        <taxon>Dikarya</taxon>
        <taxon>Ascomycota</taxon>
        <taxon>Pezizomycotina</taxon>
        <taxon>Dothideomycetes</taxon>
        <taxon>Pleosporomycetidae</taxon>
        <taxon>Pleosporales</taxon>
        <taxon>Pleosporineae</taxon>
        <taxon>Didymellaceae</taxon>
        <taxon>Didymella</taxon>
    </lineage>
</organism>
<dbReference type="InterPro" id="IPR027417">
    <property type="entry name" value="P-loop_NTPase"/>
</dbReference>
<evidence type="ECO:0000256" key="2">
    <source>
        <dbReference type="SAM" id="MobiDB-lite"/>
    </source>
</evidence>
<accession>A0A6A5R6F0</accession>
<keyword evidence="5" id="KW-1185">Reference proteome</keyword>
<dbReference type="GO" id="GO:0009378">
    <property type="term" value="F:four-way junction helicase activity"/>
    <property type="evidence" value="ECO:0007669"/>
    <property type="project" value="TreeGrafter"/>
</dbReference>
<reference evidence="4" key="1">
    <citation type="journal article" date="2020" name="Stud. Mycol.">
        <title>101 Dothideomycetes genomes: a test case for predicting lifestyles and emergence of pathogens.</title>
        <authorList>
            <person name="Haridas S."/>
            <person name="Albert R."/>
            <person name="Binder M."/>
            <person name="Bloem J."/>
            <person name="Labutti K."/>
            <person name="Salamov A."/>
            <person name="Andreopoulos B."/>
            <person name="Baker S."/>
            <person name="Barry K."/>
            <person name="Bills G."/>
            <person name="Bluhm B."/>
            <person name="Cannon C."/>
            <person name="Castanera R."/>
            <person name="Culley D."/>
            <person name="Daum C."/>
            <person name="Ezra D."/>
            <person name="Gonzalez J."/>
            <person name="Henrissat B."/>
            <person name="Kuo A."/>
            <person name="Liang C."/>
            <person name="Lipzen A."/>
            <person name="Lutzoni F."/>
            <person name="Magnuson J."/>
            <person name="Mondo S."/>
            <person name="Nolan M."/>
            <person name="Ohm R."/>
            <person name="Pangilinan J."/>
            <person name="Park H.-J."/>
            <person name="Ramirez L."/>
            <person name="Alfaro M."/>
            <person name="Sun H."/>
            <person name="Tritt A."/>
            <person name="Yoshinaga Y."/>
            <person name="Zwiers L.-H."/>
            <person name="Turgeon B."/>
            <person name="Goodwin S."/>
            <person name="Spatafora J."/>
            <person name="Crous P."/>
            <person name="Grigoriev I."/>
        </authorList>
    </citation>
    <scope>NUCLEOTIDE SEQUENCE</scope>
    <source>
        <strain evidence="4">CBS 183.55</strain>
    </source>
</reference>
<dbReference type="Gene3D" id="3.40.50.300">
    <property type="entry name" value="P-loop containing nucleotide triphosphate hydrolases"/>
    <property type="match status" value="1"/>
</dbReference>
<feature type="non-terminal residue" evidence="4">
    <location>
        <position position="334"/>
    </location>
</feature>
<evidence type="ECO:0000259" key="3">
    <source>
        <dbReference type="Pfam" id="PF00270"/>
    </source>
</evidence>
<dbReference type="GO" id="GO:0005524">
    <property type="term" value="F:ATP binding"/>
    <property type="evidence" value="ECO:0007669"/>
    <property type="project" value="InterPro"/>
</dbReference>
<dbReference type="GO" id="GO:0005737">
    <property type="term" value="C:cytoplasm"/>
    <property type="evidence" value="ECO:0007669"/>
    <property type="project" value="TreeGrafter"/>
</dbReference>
<dbReference type="PANTHER" id="PTHR13710">
    <property type="entry name" value="DNA HELICASE RECQ FAMILY MEMBER"/>
    <property type="match status" value="1"/>
</dbReference>
<feature type="compositionally biased region" description="Basic and acidic residues" evidence="2">
    <location>
        <begin position="214"/>
        <end position="225"/>
    </location>
</feature>
<sequence length="334" mass="37531">MRHRNGLLQDRNIFVMDGQVMMVVCYHKSQSQWDKPKVVPRFLPPRLGQVMVLYLAYLQPFREYLTVQVLGGSFSDYVWADEQGPWGTDRLTRALRRETGKRLGVPLHTLDYWHAAVGEVDEAEVDEDGEDVMELQNARTTVIRVGNYSVLINIVKHLSVRLIKAFRPLSAMWHRFLGLDRKQAAPQWTWMGNINLMRRAKKRGRSGINSDDDDRNKDNQGREAALLHRDKKEKAVRKELALHAVIDGQTPLVVVLPTGGGKSLLFSVPACMDDAGVTVVVVPYRALIEDLVDRMQKCGIDCMEWKHGESSPAAVVVVSADAAGDTTSNGNFLG</sequence>
<dbReference type="GO" id="GO:0000724">
    <property type="term" value="P:double-strand break repair via homologous recombination"/>
    <property type="evidence" value="ECO:0007669"/>
    <property type="project" value="TreeGrafter"/>
</dbReference>
<dbReference type="GO" id="GO:0005694">
    <property type="term" value="C:chromosome"/>
    <property type="evidence" value="ECO:0007669"/>
    <property type="project" value="TreeGrafter"/>
</dbReference>
<comment type="similarity">
    <text evidence="1">Belongs to the helicase family. RecQ subfamily.</text>
</comment>
<dbReference type="GeneID" id="54344394"/>
<dbReference type="PANTHER" id="PTHR13710:SF120">
    <property type="entry name" value="BIFUNCTIONAL 3'-5' EXONUCLEASE_ATP-DEPENDENT HELICASE WRN"/>
    <property type="match status" value="1"/>
</dbReference>
<dbReference type="GO" id="GO:0003676">
    <property type="term" value="F:nucleic acid binding"/>
    <property type="evidence" value="ECO:0007669"/>
    <property type="project" value="InterPro"/>
</dbReference>
<dbReference type="InterPro" id="IPR011545">
    <property type="entry name" value="DEAD/DEAH_box_helicase_dom"/>
</dbReference>
<feature type="domain" description="DEAD/DEAH-box helicase" evidence="3">
    <location>
        <begin position="241"/>
        <end position="301"/>
    </location>
</feature>
<dbReference type="GO" id="GO:0043138">
    <property type="term" value="F:3'-5' DNA helicase activity"/>
    <property type="evidence" value="ECO:0007669"/>
    <property type="project" value="TreeGrafter"/>
</dbReference>
<dbReference type="AlphaFoldDB" id="A0A6A5R6F0"/>
<evidence type="ECO:0000256" key="1">
    <source>
        <dbReference type="ARBA" id="ARBA00005446"/>
    </source>
</evidence>
<dbReference type="OrthoDB" id="3943268at2759"/>
<dbReference type="SUPFAM" id="SSF52540">
    <property type="entry name" value="P-loop containing nucleoside triphosphate hydrolases"/>
    <property type="match status" value="1"/>
</dbReference>
<proteinExistence type="inferred from homology"/>
<dbReference type="GO" id="GO:0005634">
    <property type="term" value="C:nucleus"/>
    <property type="evidence" value="ECO:0007669"/>
    <property type="project" value="TreeGrafter"/>
</dbReference>
<feature type="region of interest" description="Disordered" evidence="2">
    <location>
        <begin position="202"/>
        <end position="225"/>
    </location>
</feature>
<name>A0A6A5R6F0_9PLEO</name>
<evidence type="ECO:0000313" key="4">
    <source>
        <dbReference type="EMBL" id="KAF1922768.1"/>
    </source>
</evidence>
<dbReference type="RefSeq" id="XP_033443021.1">
    <property type="nucleotide sequence ID" value="XM_033586748.1"/>
</dbReference>
<gene>
    <name evidence="4" type="ORF">M421DRAFT_10224</name>
</gene>
<dbReference type="EMBL" id="ML979015">
    <property type="protein sequence ID" value="KAF1922768.1"/>
    <property type="molecule type" value="Genomic_DNA"/>
</dbReference>
<dbReference type="Proteomes" id="UP000800082">
    <property type="component" value="Unassembled WGS sequence"/>
</dbReference>